<dbReference type="SMART" id="SM00530">
    <property type="entry name" value="HTH_XRE"/>
    <property type="match status" value="1"/>
</dbReference>
<dbReference type="RefSeq" id="WP_066747944.1">
    <property type="nucleotide sequence ID" value="NZ_LXEN01000041.1"/>
</dbReference>
<keyword evidence="3" id="KW-1185">Reference proteome</keyword>
<proteinExistence type="predicted"/>
<name>A0A198GEV2_9GAMM</name>
<organism evidence="2 3">
    <name type="scientific">Proteus myxofaciens ATCC 19692</name>
    <dbReference type="NCBI Taxonomy" id="1354337"/>
    <lineage>
        <taxon>Bacteria</taxon>
        <taxon>Pseudomonadati</taxon>
        <taxon>Pseudomonadota</taxon>
        <taxon>Gammaproteobacteria</taxon>
        <taxon>Enterobacterales</taxon>
        <taxon>Morganellaceae</taxon>
        <taxon>Proteus</taxon>
    </lineage>
</organism>
<dbReference type="OrthoDB" id="6462969at2"/>
<dbReference type="Gene3D" id="1.10.260.40">
    <property type="entry name" value="lambda repressor-like DNA-binding domains"/>
    <property type="match status" value="1"/>
</dbReference>
<accession>A0A198GEV2</accession>
<comment type="caution">
    <text evidence="2">The sequence shown here is derived from an EMBL/GenBank/DDBJ whole genome shotgun (WGS) entry which is preliminary data.</text>
</comment>
<dbReference type="PROSITE" id="PS50943">
    <property type="entry name" value="HTH_CROC1"/>
    <property type="match status" value="1"/>
</dbReference>
<sequence>MNNNINNVISLNAKTGAFIKKHRIDKGLTGVLFGNLLFISQQQVSRYETGKNVLSITMLNHCLNVLGLTWEDYIKEVIYKNTIVENIDLTS</sequence>
<gene>
    <name evidence="2" type="ORF">M983_0985</name>
</gene>
<dbReference type="SUPFAM" id="SSF47413">
    <property type="entry name" value="lambda repressor-like DNA-binding domains"/>
    <property type="match status" value="1"/>
</dbReference>
<dbReference type="InterPro" id="IPR001387">
    <property type="entry name" value="Cro/C1-type_HTH"/>
</dbReference>
<dbReference type="EMBL" id="LXEN01000041">
    <property type="protein sequence ID" value="OAT34751.1"/>
    <property type="molecule type" value="Genomic_DNA"/>
</dbReference>
<dbReference type="GO" id="GO:0003677">
    <property type="term" value="F:DNA binding"/>
    <property type="evidence" value="ECO:0007669"/>
    <property type="project" value="InterPro"/>
</dbReference>
<reference evidence="2 3" key="1">
    <citation type="submission" date="2016-04" db="EMBL/GenBank/DDBJ databases">
        <title>ATOL: Assembling a taxonomically balanced genome-scale reconstruction of the evolutionary history of the Enterobacteriaceae.</title>
        <authorList>
            <person name="Plunkett G.III."/>
            <person name="Neeno-Eckwall E.C."/>
            <person name="Glasner J.D."/>
            <person name="Perna N.T."/>
        </authorList>
    </citation>
    <scope>NUCLEOTIDE SEQUENCE [LARGE SCALE GENOMIC DNA]</scope>
    <source>
        <strain evidence="2 3">ATCC 19692</strain>
    </source>
</reference>
<evidence type="ECO:0000313" key="2">
    <source>
        <dbReference type="EMBL" id="OAT34751.1"/>
    </source>
</evidence>
<dbReference type="Proteomes" id="UP000094023">
    <property type="component" value="Unassembled WGS sequence"/>
</dbReference>
<dbReference type="STRING" id="1354337.M983_0985"/>
<dbReference type="CDD" id="cd00093">
    <property type="entry name" value="HTH_XRE"/>
    <property type="match status" value="1"/>
</dbReference>
<dbReference type="InterPro" id="IPR010982">
    <property type="entry name" value="Lambda_DNA-bd_dom_sf"/>
</dbReference>
<dbReference type="Pfam" id="PF01381">
    <property type="entry name" value="HTH_3"/>
    <property type="match status" value="1"/>
</dbReference>
<evidence type="ECO:0000313" key="3">
    <source>
        <dbReference type="Proteomes" id="UP000094023"/>
    </source>
</evidence>
<protein>
    <recommendedName>
        <fullName evidence="1">HTH cro/C1-type domain-containing protein</fullName>
    </recommendedName>
</protein>
<dbReference type="AlphaFoldDB" id="A0A198GEV2"/>
<evidence type="ECO:0000259" key="1">
    <source>
        <dbReference type="PROSITE" id="PS50943"/>
    </source>
</evidence>
<feature type="domain" description="HTH cro/C1-type" evidence="1">
    <location>
        <begin position="19"/>
        <end position="73"/>
    </location>
</feature>